<dbReference type="PANTHER" id="PTHR19308:SF39">
    <property type="entry name" value="PHOSPHATIDYLCHOLINE TRANSFER PROTEIN"/>
    <property type="match status" value="1"/>
</dbReference>
<dbReference type="PROSITE" id="PS50848">
    <property type="entry name" value="START"/>
    <property type="match status" value="1"/>
</dbReference>
<reference evidence="3" key="1">
    <citation type="journal article" date="2021" name="Nat. Commun.">
        <title>Genomic analyses provide insights into spinach domestication and the genetic basis of agronomic traits.</title>
        <authorList>
            <person name="Cai X."/>
            <person name="Sun X."/>
            <person name="Xu C."/>
            <person name="Sun H."/>
            <person name="Wang X."/>
            <person name="Ge C."/>
            <person name="Zhang Z."/>
            <person name="Wang Q."/>
            <person name="Fei Z."/>
            <person name="Jiao C."/>
            <person name="Wang Q."/>
        </authorList>
    </citation>
    <scope>NUCLEOTIDE SEQUENCE [LARGE SCALE GENOMIC DNA]</scope>
    <source>
        <strain evidence="3">cv. Varoflay</strain>
    </source>
</reference>
<evidence type="ECO:0000259" key="2">
    <source>
        <dbReference type="PROSITE" id="PS50848"/>
    </source>
</evidence>
<dbReference type="SUPFAM" id="SSF55961">
    <property type="entry name" value="Bet v1-like"/>
    <property type="match status" value="1"/>
</dbReference>
<dbReference type="InterPro" id="IPR023393">
    <property type="entry name" value="START-like_dom_sf"/>
</dbReference>
<dbReference type="Gene3D" id="3.30.530.20">
    <property type="match status" value="1"/>
</dbReference>
<feature type="domain" description="START" evidence="2">
    <location>
        <begin position="145"/>
        <end position="335"/>
    </location>
</feature>
<sequence>MAVISLLLEVLKKPSIWDMLFDLILLTVPLWIAVFVGVVVGWAWRPNWAIFGGSVTQKQSSSSSSASDNKGFNSIHCLTSFKSLFSSLLSRTVSNCSLEDANFNDQSCILKSSSSLSHERNMSNAVNEADLRHLYQLVEVQDGGPAWIHMMDRSTTTMTYQAWRRDPPTGPPQYRSRTVFEDATPEMVRDFFWDDEFRSKWDDMLIHHAVLESQTTGTMIVQWVRKFPFFCSDREYVIGRRIWKSGGSYYCVTKGVPFTSLPRRDKPRRVDLFYSSWCIRAAESQKKEGQMTATEVILFHHEDMGIPWEIAKLGIRQGMWNAVKKIDPGLRAYQKQRSSSETPLSRSALMAHNNTRVSTDYLTALLEAETSDLPLEDEDLDTDANSSEKSGVNIPRAVIVGGAIALACTIDRGLLTKAVIFGVARRFARIGRKT</sequence>
<dbReference type="KEGG" id="soe:110796025"/>
<dbReference type="OrthoDB" id="1295045at2759"/>
<dbReference type="InterPro" id="IPR002913">
    <property type="entry name" value="START_lipid-bd_dom"/>
</dbReference>
<keyword evidence="1" id="KW-0812">Transmembrane</keyword>
<dbReference type="CDD" id="cd08870">
    <property type="entry name" value="START_STARD2_7-like"/>
    <property type="match status" value="1"/>
</dbReference>
<dbReference type="GO" id="GO:0005737">
    <property type="term" value="C:cytoplasm"/>
    <property type="evidence" value="ECO:0007669"/>
    <property type="project" value="UniProtKB-ARBA"/>
</dbReference>
<dbReference type="FunFam" id="3.30.530.20:FF:000006">
    <property type="entry name" value="StAR-related lipid transfer protein 7, mitochondrial"/>
    <property type="match status" value="1"/>
</dbReference>
<gene>
    <name evidence="4" type="primary">LOC110796025</name>
</gene>
<accession>A0A9R0K351</accession>
<evidence type="ECO:0000256" key="1">
    <source>
        <dbReference type="SAM" id="Phobius"/>
    </source>
</evidence>
<evidence type="ECO:0000313" key="3">
    <source>
        <dbReference type="Proteomes" id="UP000813463"/>
    </source>
</evidence>
<feature type="transmembrane region" description="Helical" evidence="1">
    <location>
        <begin position="20"/>
        <end position="44"/>
    </location>
</feature>
<dbReference type="GO" id="GO:0008289">
    <property type="term" value="F:lipid binding"/>
    <property type="evidence" value="ECO:0007669"/>
    <property type="project" value="InterPro"/>
</dbReference>
<reference evidence="4" key="2">
    <citation type="submission" date="2025-08" db="UniProtKB">
        <authorList>
            <consortium name="RefSeq"/>
        </authorList>
    </citation>
    <scope>IDENTIFICATION</scope>
    <source>
        <tissue evidence="4">Leaf</tissue>
    </source>
</reference>
<keyword evidence="3" id="KW-1185">Reference proteome</keyword>
<name>A0A9R0K351_SPIOL</name>
<dbReference type="PANTHER" id="PTHR19308">
    <property type="entry name" value="PHOSPHATIDYLCHOLINE TRANSFER PROTEIN"/>
    <property type="match status" value="1"/>
</dbReference>
<organism evidence="3 4">
    <name type="scientific">Spinacia oleracea</name>
    <name type="common">Spinach</name>
    <dbReference type="NCBI Taxonomy" id="3562"/>
    <lineage>
        <taxon>Eukaryota</taxon>
        <taxon>Viridiplantae</taxon>
        <taxon>Streptophyta</taxon>
        <taxon>Embryophyta</taxon>
        <taxon>Tracheophyta</taxon>
        <taxon>Spermatophyta</taxon>
        <taxon>Magnoliopsida</taxon>
        <taxon>eudicotyledons</taxon>
        <taxon>Gunneridae</taxon>
        <taxon>Pentapetalae</taxon>
        <taxon>Caryophyllales</taxon>
        <taxon>Chenopodiaceae</taxon>
        <taxon>Chenopodioideae</taxon>
        <taxon>Anserineae</taxon>
        <taxon>Spinacia</taxon>
    </lineage>
</organism>
<evidence type="ECO:0000313" key="4">
    <source>
        <dbReference type="RefSeq" id="XP_021856749.1"/>
    </source>
</evidence>
<keyword evidence="1" id="KW-1133">Transmembrane helix</keyword>
<dbReference type="RefSeq" id="XP_021856749.1">
    <property type="nucleotide sequence ID" value="XM_022001057.2"/>
</dbReference>
<dbReference type="AlphaFoldDB" id="A0A9R0K351"/>
<dbReference type="GeneID" id="110796025"/>
<protein>
    <recommendedName>
        <fullName evidence="2">START domain-containing protein</fullName>
    </recommendedName>
</protein>
<proteinExistence type="predicted"/>
<dbReference type="Pfam" id="PF01852">
    <property type="entry name" value="START"/>
    <property type="match status" value="1"/>
</dbReference>
<keyword evidence="1" id="KW-0472">Membrane</keyword>
<dbReference type="InterPro" id="IPR051213">
    <property type="entry name" value="START_lipid_transfer"/>
</dbReference>
<dbReference type="Proteomes" id="UP000813463">
    <property type="component" value="Chromosome 6"/>
</dbReference>